<name>A0A843VWG2_COLES</name>
<proteinExistence type="predicted"/>
<dbReference type="GO" id="GO:0006952">
    <property type="term" value="P:defense response"/>
    <property type="evidence" value="ECO:0007669"/>
    <property type="project" value="InterPro"/>
</dbReference>
<feature type="transmembrane region" description="Helical" evidence="2">
    <location>
        <begin position="363"/>
        <end position="390"/>
    </location>
</feature>
<dbReference type="Proteomes" id="UP000652761">
    <property type="component" value="Unassembled WGS sequence"/>
</dbReference>
<dbReference type="AlphaFoldDB" id="A0A843VWG2"/>
<comment type="caution">
    <text evidence="3">The sequence shown here is derived from an EMBL/GenBank/DDBJ whole genome shotgun (WGS) entry which is preliminary data.</text>
</comment>
<dbReference type="GO" id="GO:0010090">
    <property type="term" value="P:trichome morphogenesis"/>
    <property type="evidence" value="ECO:0007669"/>
    <property type="project" value="InterPro"/>
</dbReference>
<dbReference type="OrthoDB" id="2017423at2759"/>
<accession>A0A843VWG2</accession>
<protein>
    <recommendedName>
        <fullName evidence="5">Protein CPR-5</fullName>
    </recommendedName>
</protein>
<keyword evidence="2" id="KW-1133">Transmembrane helix</keyword>
<evidence type="ECO:0000313" key="4">
    <source>
        <dbReference type="Proteomes" id="UP000652761"/>
    </source>
</evidence>
<reference evidence="3" key="1">
    <citation type="submission" date="2017-07" db="EMBL/GenBank/DDBJ databases">
        <title>Taro Niue Genome Assembly and Annotation.</title>
        <authorList>
            <person name="Atibalentja N."/>
            <person name="Keating K."/>
            <person name="Fields C.J."/>
        </authorList>
    </citation>
    <scope>NUCLEOTIDE SEQUENCE</scope>
    <source>
        <strain evidence="3">Niue_2</strain>
        <tissue evidence="3">Leaf</tissue>
    </source>
</reference>
<organism evidence="3 4">
    <name type="scientific">Colocasia esculenta</name>
    <name type="common">Wild taro</name>
    <name type="synonym">Arum esculentum</name>
    <dbReference type="NCBI Taxonomy" id="4460"/>
    <lineage>
        <taxon>Eukaryota</taxon>
        <taxon>Viridiplantae</taxon>
        <taxon>Streptophyta</taxon>
        <taxon>Embryophyta</taxon>
        <taxon>Tracheophyta</taxon>
        <taxon>Spermatophyta</taxon>
        <taxon>Magnoliopsida</taxon>
        <taxon>Liliopsida</taxon>
        <taxon>Araceae</taxon>
        <taxon>Aroideae</taxon>
        <taxon>Colocasieae</taxon>
        <taxon>Colocasia</taxon>
    </lineage>
</organism>
<feature type="transmembrane region" description="Helical" evidence="2">
    <location>
        <begin position="308"/>
        <end position="327"/>
    </location>
</feature>
<keyword evidence="2" id="KW-0472">Membrane</keyword>
<feature type="transmembrane region" description="Helical" evidence="2">
    <location>
        <begin position="402"/>
        <end position="421"/>
    </location>
</feature>
<evidence type="ECO:0000256" key="2">
    <source>
        <dbReference type="SAM" id="Phobius"/>
    </source>
</evidence>
<feature type="compositionally biased region" description="Low complexity" evidence="1">
    <location>
        <begin position="66"/>
        <end position="87"/>
    </location>
</feature>
<dbReference type="PANTHER" id="PTHR35322">
    <property type="entry name" value="PROTEIN CPR-5"/>
    <property type="match status" value="1"/>
</dbReference>
<gene>
    <name evidence="3" type="ORF">Taro_033917</name>
</gene>
<dbReference type="GO" id="GO:0010150">
    <property type="term" value="P:leaf senescence"/>
    <property type="evidence" value="ECO:0007669"/>
    <property type="project" value="InterPro"/>
</dbReference>
<keyword evidence="2" id="KW-0812">Transmembrane</keyword>
<dbReference type="InterPro" id="IPR044708">
    <property type="entry name" value="CPR5"/>
</dbReference>
<evidence type="ECO:0008006" key="5">
    <source>
        <dbReference type="Google" id="ProtNLM"/>
    </source>
</evidence>
<feature type="transmembrane region" description="Helical" evidence="2">
    <location>
        <begin position="433"/>
        <end position="456"/>
    </location>
</feature>
<feature type="region of interest" description="Disordered" evidence="1">
    <location>
        <begin position="1"/>
        <end position="101"/>
    </location>
</feature>
<feature type="compositionally biased region" description="Basic residues" evidence="1">
    <location>
        <begin position="52"/>
        <end position="62"/>
    </location>
</feature>
<dbReference type="EMBL" id="NMUH01002631">
    <property type="protein sequence ID" value="MQM01169.1"/>
    <property type="molecule type" value="Genomic_DNA"/>
</dbReference>
<dbReference type="PANTHER" id="PTHR35322:SF2">
    <property type="entry name" value="PROTEIN CPR-5"/>
    <property type="match status" value="1"/>
</dbReference>
<evidence type="ECO:0000256" key="1">
    <source>
        <dbReference type="SAM" id="MobiDB-lite"/>
    </source>
</evidence>
<evidence type="ECO:0000313" key="3">
    <source>
        <dbReference type="EMBL" id="MQM01169.1"/>
    </source>
</evidence>
<keyword evidence="4" id="KW-1185">Reference proteome</keyword>
<feature type="transmembrane region" description="Helical" evidence="2">
    <location>
        <begin position="478"/>
        <end position="500"/>
    </location>
</feature>
<sequence length="518" mass="57355">MEVELSCGRGRPSCEGGEITPSAPEEDNGGAERDYSAAPGPPPEVPRTSHGIGRKSKDKGRRGAPSSSVSSSSSSAPPWQRRGSGVHLRSRRRRESGWGGGGDDLQDLALSLGMSFAAVVAQVYGKRFDSFMRNFGKSFHSTLKTLQVIQGESMCEQHNHFSPSRNCSDAASTQDILESLNSVEEIQENCPMSSVDNQLILQAEVNQQLAHLSQRSTNLCFSQSALSTLEKSVMEQARSNDLKAVEIGLIIRKLQLKKSQLDLSSYASFLERVKISMGISKASFKEEKLRNEIRDFRLAELLRMCTDLLVAGLILMSCLLVYGAYVFSYRRISEATSSCVSTAKEAKSWWVPKPVASFNSGWLFLRCHVVVISRMFFGVLMILAIAYSVFQRSASSGSAMKVTFILLLLGAACGAAGKLCVDTLGGNGYYWLFYWEIYCLLHFLANAFPSHLYYILCGPVSVSPEATKVVLPYWVRRFTFYTILVLILPILSGLMPFASLREWQDHLVNKMFPSGEWD</sequence>